<protein>
    <submittedName>
        <fullName evidence="6">LysR family transcriptional regulator</fullName>
    </submittedName>
</protein>
<dbReference type="RefSeq" id="WP_158049150.1">
    <property type="nucleotide sequence ID" value="NZ_WAJR01000006.1"/>
</dbReference>
<keyword evidence="2" id="KW-0805">Transcription regulation</keyword>
<proteinExistence type="inferred from homology"/>
<dbReference type="PROSITE" id="PS50931">
    <property type="entry name" value="HTH_LYSR"/>
    <property type="match status" value="1"/>
</dbReference>
<gene>
    <name evidence="6" type="ORF">F8C90_03920</name>
</gene>
<dbReference type="GO" id="GO:0003700">
    <property type="term" value="F:DNA-binding transcription factor activity"/>
    <property type="evidence" value="ECO:0007669"/>
    <property type="project" value="InterPro"/>
</dbReference>
<sequence>MRTDMLQEFIVWAESKTIEAAAKEMHISQSTLSKHLIALEDELGISLINRHDKGRLTPAGVRFYNGIVDVMERLNKTVEESRQIAERTDYEIIVWDPFVFSGAMRELERIMHAFSKECSVPFHFTLRNEAYKTPGESLAEGLVDVAIGYHPFGAEGEAPQGITEFSLMEEPLVLWCKKEHPLARKEQLLPEDLKGVPIMCSMELAHPLATAITKMCAQRGFKPRFYRFNPTSQASFFFDAPAECVYVFTPELRNDERIRLRDDMVLRHFDDKTFAVRCCVAVRNAETNEALSQFRAFLADDENR</sequence>
<comment type="caution">
    <text evidence="6">The sequence shown here is derived from an EMBL/GenBank/DDBJ whole genome shotgun (WGS) entry which is preliminary data.</text>
</comment>
<keyword evidence="4" id="KW-0804">Transcription</keyword>
<dbReference type="PRINTS" id="PR00039">
    <property type="entry name" value="HTHLYSR"/>
</dbReference>
<dbReference type="Pfam" id="PF03466">
    <property type="entry name" value="LysR_substrate"/>
    <property type="match status" value="1"/>
</dbReference>
<evidence type="ECO:0000259" key="5">
    <source>
        <dbReference type="PROSITE" id="PS50931"/>
    </source>
</evidence>
<dbReference type="InterPro" id="IPR005119">
    <property type="entry name" value="LysR_subst-bd"/>
</dbReference>
<reference evidence="6 7" key="1">
    <citation type="submission" date="2019-09" db="EMBL/GenBank/DDBJ databases">
        <title>Whole genome shotgun sequencing (WGS) of Ellagibacter isourolithinifaciens DSM 104140(T) and Adlercreutzia muris DSM 29508(T).</title>
        <authorList>
            <person name="Stoll D.A."/>
            <person name="Danylec N."/>
            <person name="Huch M."/>
        </authorList>
    </citation>
    <scope>NUCLEOTIDE SEQUENCE [LARGE SCALE GENOMIC DNA]</scope>
    <source>
        <strain evidence="6 7">DSM 104140</strain>
    </source>
</reference>
<evidence type="ECO:0000313" key="7">
    <source>
        <dbReference type="Proteomes" id="UP000468668"/>
    </source>
</evidence>
<dbReference type="PANTHER" id="PTHR30346:SF28">
    <property type="entry name" value="HTH-TYPE TRANSCRIPTIONAL REGULATOR CYNR"/>
    <property type="match status" value="1"/>
</dbReference>
<dbReference type="OrthoDB" id="3175874at2"/>
<evidence type="ECO:0000313" key="6">
    <source>
        <dbReference type="EMBL" id="KAB1641316.1"/>
    </source>
</evidence>
<dbReference type="GO" id="GO:0003677">
    <property type="term" value="F:DNA binding"/>
    <property type="evidence" value="ECO:0007669"/>
    <property type="project" value="UniProtKB-KW"/>
</dbReference>
<dbReference type="GeneID" id="98657551"/>
<dbReference type="Pfam" id="PF00126">
    <property type="entry name" value="HTH_1"/>
    <property type="match status" value="1"/>
</dbReference>
<evidence type="ECO:0000256" key="2">
    <source>
        <dbReference type="ARBA" id="ARBA00023015"/>
    </source>
</evidence>
<keyword evidence="7" id="KW-1185">Reference proteome</keyword>
<accession>A0A6N6NMS5</accession>
<name>A0A6N6NMS5_9ACTN</name>
<feature type="domain" description="HTH lysR-type" evidence="5">
    <location>
        <begin position="1"/>
        <end position="57"/>
    </location>
</feature>
<comment type="similarity">
    <text evidence="1">Belongs to the LysR transcriptional regulatory family.</text>
</comment>
<dbReference type="PANTHER" id="PTHR30346">
    <property type="entry name" value="TRANSCRIPTIONAL DUAL REGULATOR HCAR-RELATED"/>
    <property type="match status" value="1"/>
</dbReference>
<dbReference type="SUPFAM" id="SSF53850">
    <property type="entry name" value="Periplasmic binding protein-like II"/>
    <property type="match status" value="1"/>
</dbReference>
<dbReference type="EMBL" id="WAJR01000006">
    <property type="protein sequence ID" value="KAB1641316.1"/>
    <property type="molecule type" value="Genomic_DNA"/>
</dbReference>
<evidence type="ECO:0000256" key="4">
    <source>
        <dbReference type="ARBA" id="ARBA00023163"/>
    </source>
</evidence>
<dbReference type="Gene3D" id="1.10.10.10">
    <property type="entry name" value="Winged helix-like DNA-binding domain superfamily/Winged helix DNA-binding domain"/>
    <property type="match status" value="1"/>
</dbReference>
<dbReference type="InterPro" id="IPR036390">
    <property type="entry name" value="WH_DNA-bd_sf"/>
</dbReference>
<dbReference type="InterPro" id="IPR036388">
    <property type="entry name" value="WH-like_DNA-bd_sf"/>
</dbReference>
<dbReference type="SUPFAM" id="SSF46785">
    <property type="entry name" value="Winged helix' DNA-binding domain"/>
    <property type="match status" value="1"/>
</dbReference>
<evidence type="ECO:0000256" key="1">
    <source>
        <dbReference type="ARBA" id="ARBA00009437"/>
    </source>
</evidence>
<evidence type="ECO:0000256" key="3">
    <source>
        <dbReference type="ARBA" id="ARBA00023125"/>
    </source>
</evidence>
<organism evidence="6 7">
    <name type="scientific">Ellagibacter isourolithinifaciens</name>
    <dbReference type="NCBI Taxonomy" id="2137581"/>
    <lineage>
        <taxon>Bacteria</taxon>
        <taxon>Bacillati</taxon>
        <taxon>Actinomycetota</taxon>
        <taxon>Coriobacteriia</taxon>
        <taxon>Eggerthellales</taxon>
        <taxon>Eggerthellaceae</taxon>
        <taxon>Ellagibacter</taxon>
    </lineage>
</organism>
<dbReference type="Gene3D" id="3.40.190.10">
    <property type="entry name" value="Periplasmic binding protein-like II"/>
    <property type="match status" value="2"/>
</dbReference>
<dbReference type="AlphaFoldDB" id="A0A6N6NMS5"/>
<dbReference type="GO" id="GO:0032993">
    <property type="term" value="C:protein-DNA complex"/>
    <property type="evidence" value="ECO:0007669"/>
    <property type="project" value="TreeGrafter"/>
</dbReference>
<dbReference type="Proteomes" id="UP000468668">
    <property type="component" value="Unassembled WGS sequence"/>
</dbReference>
<dbReference type="InterPro" id="IPR000847">
    <property type="entry name" value="LysR_HTH_N"/>
</dbReference>
<keyword evidence="3" id="KW-0238">DNA-binding</keyword>